<dbReference type="Gene3D" id="1.10.443.10">
    <property type="entry name" value="Intergrase catalytic core"/>
    <property type="match status" value="1"/>
</dbReference>
<dbReference type="GO" id="GO:0006310">
    <property type="term" value="P:DNA recombination"/>
    <property type="evidence" value="ECO:0007669"/>
    <property type="project" value="UniProtKB-KW"/>
</dbReference>
<dbReference type="InterPro" id="IPR002104">
    <property type="entry name" value="Integrase_catalytic"/>
</dbReference>
<dbReference type="CDD" id="cd00796">
    <property type="entry name" value="INT_Rci_Hp1_C"/>
    <property type="match status" value="1"/>
</dbReference>
<evidence type="ECO:0000256" key="1">
    <source>
        <dbReference type="ARBA" id="ARBA00022908"/>
    </source>
</evidence>
<comment type="caution">
    <text evidence="7">The sequence shown here is derived from an EMBL/GenBank/DDBJ whole genome shotgun (WGS) entry which is preliminary data.</text>
</comment>
<dbReference type="Pfam" id="PF00589">
    <property type="entry name" value="Phage_integrase"/>
    <property type="match status" value="1"/>
</dbReference>
<feature type="domain" description="Core-binding (CB)" evidence="6">
    <location>
        <begin position="59"/>
        <end position="139"/>
    </location>
</feature>
<dbReference type="PANTHER" id="PTHR30349:SF94">
    <property type="entry name" value="INTEGRASE_RECOMBINASE HI_1414-RELATED"/>
    <property type="match status" value="1"/>
</dbReference>
<organism evidence="7 8">
    <name type="scientific">Pelistega europaea</name>
    <dbReference type="NCBI Taxonomy" id="106147"/>
    <lineage>
        <taxon>Bacteria</taxon>
        <taxon>Pseudomonadati</taxon>
        <taxon>Pseudomonadota</taxon>
        <taxon>Betaproteobacteria</taxon>
        <taxon>Burkholderiales</taxon>
        <taxon>Alcaligenaceae</taxon>
        <taxon>Pelistega</taxon>
    </lineage>
</organism>
<evidence type="ECO:0000313" key="8">
    <source>
        <dbReference type="Proteomes" id="UP000541421"/>
    </source>
</evidence>
<dbReference type="RefSeq" id="WP_171588856.1">
    <property type="nucleotide sequence ID" value="NZ_JABGBO010000006.1"/>
</dbReference>
<dbReference type="GO" id="GO:0003677">
    <property type="term" value="F:DNA binding"/>
    <property type="evidence" value="ECO:0007669"/>
    <property type="project" value="UniProtKB-UniRule"/>
</dbReference>
<evidence type="ECO:0000259" key="5">
    <source>
        <dbReference type="PROSITE" id="PS51898"/>
    </source>
</evidence>
<reference evidence="7 8" key="1">
    <citation type="submission" date="2020-05" db="EMBL/GenBank/DDBJ databases">
        <authorList>
            <person name="Niu N."/>
        </authorList>
    </citation>
    <scope>NUCLEOTIDE SEQUENCE [LARGE SCALE GENOMIC DNA]</scope>
    <source>
        <strain evidence="7 8">LMG10982</strain>
    </source>
</reference>
<gene>
    <name evidence="7" type="ORF">HKX40_07040</name>
</gene>
<evidence type="ECO:0000256" key="2">
    <source>
        <dbReference type="ARBA" id="ARBA00023125"/>
    </source>
</evidence>
<keyword evidence="8" id="KW-1185">Reference proteome</keyword>
<dbReference type="PROSITE" id="PS51898">
    <property type="entry name" value="TYR_RECOMBINASE"/>
    <property type="match status" value="1"/>
</dbReference>
<evidence type="ECO:0000313" key="7">
    <source>
        <dbReference type="EMBL" id="NOL49889.1"/>
    </source>
</evidence>
<dbReference type="InterPro" id="IPR011010">
    <property type="entry name" value="DNA_brk_join_enz"/>
</dbReference>
<accession>A0A7Y4P6G4</accession>
<evidence type="ECO:0000256" key="3">
    <source>
        <dbReference type="ARBA" id="ARBA00023172"/>
    </source>
</evidence>
<dbReference type="InterPro" id="IPR013762">
    <property type="entry name" value="Integrase-like_cat_sf"/>
</dbReference>
<keyword evidence="2 4" id="KW-0238">DNA-binding</keyword>
<dbReference type="Gene3D" id="1.10.150.130">
    <property type="match status" value="1"/>
</dbReference>
<evidence type="ECO:0000259" key="6">
    <source>
        <dbReference type="PROSITE" id="PS51900"/>
    </source>
</evidence>
<evidence type="ECO:0000256" key="4">
    <source>
        <dbReference type="PROSITE-ProRule" id="PRU01248"/>
    </source>
</evidence>
<dbReference type="InterPro" id="IPR050090">
    <property type="entry name" value="Tyrosine_recombinase_XerCD"/>
</dbReference>
<sequence length="335" mass="38434">MNTAVGIQKTNQTKMVMRLLYQNKRYSMAFTSPKEFRAWVVAKTQELDVHQDKKASHNITLRLIFQRYINEKLQAPVKKQDRNRIQKFLRDNVAIVSKPLSDVTKADMRGWIKRRSEEVSGTTIRKEVSHINMVYKIAQNEWDLKVKNPLIGLTKPTAKPPRERLIYDWEIETLKATMGYCQGIALPTIKLRTIVAFLFALETGLRAGEICKLKWEDISVSGKVLKVKNAKTRSGIREVPLSSTARDLLQQCGLNNSSDTVFRLKPSQLDSNFRRYRDKAGLKGFTFHDARATAITRLAKKLNVLDLARIIGHKNVQTLMIYYREGAETLVEKLG</sequence>
<dbReference type="SUPFAM" id="SSF56349">
    <property type="entry name" value="DNA breaking-rejoining enzymes"/>
    <property type="match status" value="1"/>
</dbReference>
<dbReference type="Proteomes" id="UP000541421">
    <property type="component" value="Unassembled WGS sequence"/>
</dbReference>
<dbReference type="EMBL" id="JABGBO010000006">
    <property type="protein sequence ID" value="NOL49889.1"/>
    <property type="molecule type" value="Genomic_DNA"/>
</dbReference>
<dbReference type="InterPro" id="IPR010998">
    <property type="entry name" value="Integrase_recombinase_N"/>
</dbReference>
<dbReference type="InterPro" id="IPR044068">
    <property type="entry name" value="CB"/>
</dbReference>
<proteinExistence type="predicted"/>
<dbReference type="AlphaFoldDB" id="A0A7Y4P6G4"/>
<name>A0A7Y4P6G4_9BURK</name>
<keyword evidence="1" id="KW-0229">DNA integration</keyword>
<feature type="domain" description="Tyr recombinase" evidence="5">
    <location>
        <begin position="164"/>
        <end position="335"/>
    </location>
</feature>
<dbReference type="PANTHER" id="PTHR30349">
    <property type="entry name" value="PHAGE INTEGRASE-RELATED"/>
    <property type="match status" value="1"/>
</dbReference>
<protein>
    <submittedName>
        <fullName evidence="7">Tyrosine-type recombinase/integrase</fullName>
    </submittedName>
</protein>
<keyword evidence="3" id="KW-0233">DNA recombination</keyword>
<dbReference type="GO" id="GO:0015074">
    <property type="term" value="P:DNA integration"/>
    <property type="evidence" value="ECO:0007669"/>
    <property type="project" value="UniProtKB-KW"/>
</dbReference>
<dbReference type="PROSITE" id="PS51900">
    <property type="entry name" value="CB"/>
    <property type="match status" value="1"/>
</dbReference>